<reference evidence="2" key="1">
    <citation type="journal article" date="2022" name="Mol. Ecol. Resour.">
        <title>The genomes of chicory, endive, great burdock and yacon provide insights into Asteraceae palaeo-polyploidization history and plant inulin production.</title>
        <authorList>
            <person name="Fan W."/>
            <person name="Wang S."/>
            <person name="Wang H."/>
            <person name="Wang A."/>
            <person name="Jiang F."/>
            <person name="Liu H."/>
            <person name="Zhao H."/>
            <person name="Xu D."/>
            <person name="Zhang Y."/>
        </authorList>
    </citation>
    <scope>NUCLEOTIDE SEQUENCE [LARGE SCALE GENOMIC DNA]</scope>
    <source>
        <strain evidence="2">cv. Niubang</strain>
    </source>
</reference>
<proteinExistence type="predicted"/>
<gene>
    <name evidence="1" type="ORF">L6452_33826</name>
</gene>
<accession>A0ACB8YGH0</accession>
<protein>
    <submittedName>
        <fullName evidence="1">Uncharacterized protein</fullName>
    </submittedName>
</protein>
<name>A0ACB8YGH0_ARCLA</name>
<sequence>MGFPTCSLNPLKLVEITIQVGSHLHDFLSHPFFLPQFPDFMYESHTYNPNLDKFMDQMDDYQVIYAYYTKIPIVETVSRFN</sequence>
<evidence type="ECO:0000313" key="1">
    <source>
        <dbReference type="EMBL" id="KAI3684602.1"/>
    </source>
</evidence>
<dbReference type="EMBL" id="CM042058">
    <property type="protein sequence ID" value="KAI3684602.1"/>
    <property type="molecule type" value="Genomic_DNA"/>
</dbReference>
<reference evidence="1 2" key="2">
    <citation type="journal article" date="2022" name="Mol. Ecol. Resour.">
        <title>The genomes of chicory, endive, great burdock and yacon provide insights into Asteraceae paleo-polyploidization history and plant inulin production.</title>
        <authorList>
            <person name="Fan W."/>
            <person name="Wang S."/>
            <person name="Wang H."/>
            <person name="Wang A."/>
            <person name="Jiang F."/>
            <person name="Liu H."/>
            <person name="Zhao H."/>
            <person name="Xu D."/>
            <person name="Zhang Y."/>
        </authorList>
    </citation>
    <scope>NUCLEOTIDE SEQUENCE [LARGE SCALE GENOMIC DNA]</scope>
    <source>
        <strain evidence="2">cv. Niubang</strain>
    </source>
</reference>
<organism evidence="1 2">
    <name type="scientific">Arctium lappa</name>
    <name type="common">Greater burdock</name>
    <name type="synonym">Lappa major</name>
    <dbReference type="NCBI Taxonomy" id="4217"/>
    <lineage>
        <taxon>Eukaryota</taxon>
        <taxon>Viridiplantae</taxon>
        <taxon>Streptophyta</taxon>
        <taxon>Embryophyta</taxon>
        <taxon>Tracheophyta</taxon>
        <taxon>Spermatophyta</taxon>
        <taxon>Magnoliopsida</taxon>
        <taxon>eudicotyledons</taxon>
        <taxon>Gunneridae</taxon>
        <taxon>Pentapetalae</taxon>
        <taxon>asterids</taxon>
        <taxon>campanulids</taxon>
        <taxon>Asterales</taxon>
        <taxon>Asteraceae</taxon>
        <taxon>Carduoideae</taxon>
        <taxon>Cardueae</taxon>
        <taxon>Arctiinae</taxon>
        <taxon>Arctium</taxon>
    </lineage>
</organism>
<comment type="caution">
    <text evidence="1">The sequence shown here is derived from an EMBL/GenBank/DDBJ whole genome shotgun (WGS) entry which is preliminary data.</text>
</comment>
<dbReference type="Proteomes" id="UP001055879">
    <property type="component" value="Linkage Group LG12"/>
</dbReference>
<evidence type="ECO:0000313" key="2">
    <source>
        <dbReference type="Proteomes" id="UP001055879"/>
    </source>
</evidence>
<keyword evidence="2" id="KW-1185">Reference proteome</keyword>